<proteinExistence type="inferred from homology"/>
<evidence type="ECO:0000256" key="1">
    <source>
        <dbReference type="ARBA" id="ARBA00004141"/>
    </source>
</evidence>
<feature type="transmembrane region" description="Helical" evidence="7">
    <location>
        <begin position="473"/>
        <end position="501"/>
    </location>
</feature>
<evidence type="ECO:0000256" key="6">
    <source>
        <dbReference type="SAM" id="MobiDB-lite"/>
    </source>
</evidence>
<dbReference type="GO" id="GO:0055085">
    <property type="term" value="P:transmembrane transport"/>
    <property type="evidence" value="ECO:0007669"/>
    <property type="project" value="TreeGrafter"/>
</dbReference>
<evidence type="ECO:0000256" key="3">
    <source>
        <dbReference type="ARBA" id="ARBA00022692"/>
    </source>
</evidence>
<feature type="transmembrane region" description="Helical" evidence="7">
    <location>
        <begin position="153"/>
        <end position="184"/>
    </location>
</feature>
<keyword evidence="4 7" id="KW-1133">Transmembrane helix</keyword>
<evidence type="ECO:0000313" key="8">
    <source>
        <dbReference type="EMBL" id="KAK4535823.1"/>
    </source>
</evidence>
<sequence length="604" mass="66487">MTRGFGLCMVDWGSGEVARSRPVSAGADAARRWHRCPRASFAAPAALSRGHRRVILLSKCASKARPCRAPTRKRFTSTRLSFSQWRAQHIPPPDDEPEQHPSDIVARTPRTPRPSSPSTNAESGNRDGARTNMFADLDEGLWGIVSQLPLKRLLIWAAFAWLVYLCRPFMGVLFGTFVVSYVGVSFCQWVGRRLVEYDVQLPRRAIVSIYYACIALFITTTSLVTIPRIVREGQYFVGIIRSSNPYVWIADTMRRALGDELSAKVEALVMSDRARAWSDAEAVSGMPNNGDTVGSTALTDDAAAVDGGAKERAQMPRPTEVPRNERQRERDGRREATLPVHGRVPTTDPAEEWTEERSRRLGLMLQKALSQYVNRFASIVSRILGDSTKIIVKVLLSLVFSFLIVWDLPSVARGVRSLRKSRLRAAYSELAPAVSEFFTLLGRSFEAQSMIALVNTTLTTIGMAVLGLPGIGFLSLLCLICSFIPLVGIMLSTLPMCIVALTEYGAMRAFLVVVMVALVHLVEAYFLNPRIYSAHLKLPPLVVLAVLYIGEHAAGVMGLVLAVPITVYALRWMYGEAGTESMDSATVWPEAAASTDSLSADPRL</sequence>
<feature type="region of interest" description="Disordered" evidence="6">
    <location>
        <begin position="307"/>
        <end position="355"/>
    </location>
</feature>
<evidence type="ECO:0000313" key="9">
    <source>
        <dbReference type="Proteomes" id="UP001301350"/>
    </source>
</evidence>
<evidence type="ECO:0000256" key="2">
    <source>
        <dbReference type="ARBA" id="ARBA00009773"/>
    </source>
</evidence>
<dbReference type="EMBL" id="JANCYW010000006">
    <property type="protein sequence ID" value="KAK4535823.1"/>
    <property type="molecule type" value="Genomic_DNA"/>
</dbReference>
<reference evidence="8 9" key="1">
    <citation type="submission" date="2022-07" db="EMBL/GenBank/DDBJ databases">
        <title>Genome-wide signatures of adaptation to extreme environments.</title>
        <authorList>
            <person name="Cho C.H."/>
            <person name="Yoon H.S."/>
        </authorList>
    </citation>
    <scope>NUCLEOTIDE SEQUENCE [LARGE SCALE GENOMIC DNA]</scope>
    <source>
        <strain evidence="8 9">DBV 063 E5</strain>
    </source>
</reference>
<feature type="transmembrane region" description="Helical" evidence="7">
    <location>
        <begin position="204"/>
        <end position="226"/>
    </location>
</feature>
<evidence type="ECO:0000256" key="4">
    <source>
        <dbReference type="ARBA" id="ARBA00022989"/>
    </source>
</evidence>
<feature type="compositionally biased region" description="Basic and acidic residues" evidence="6">
    <location>
        <begin position="308"/>
        <end position="336"/>
    </location>
</feature>
<comment type="similarity">
    <text evidence="2">Belongs to the autoinducer-2 exporter (AI-2E) (TC 2.A.86) family.</text>
</comment>
<dbReference type="Proteomes" id="UP001301350">
    <property type="component" value="Unassembled WGS sequence"/>
</dbReference>
<keyword evidence="5 7" id="KW-0472">Membrane</keyword>
<dbReference type="GO" id="GO:0016020">
    <property type="term" value="C:membrane"/>
    <property type="evidence" value="ECO:0007669"/>
    <property type="project" value="UniProtKB-SubCell"/>
</dbReference>
<feature type="transmembrane region" description="Helical" evidence="7">
    <location>
        <begin position="390"/>
        <end position="408"/>
    </location>
</feature>
<dbReference type="PANTHER" id="PTHR21716:SF62">
    <property type="entry name" value="TRANSPORT PROTEIN YDBI-RELATED"/>
    <property type="match status" value="1"/>
</dbReference>
<accession>A0AAV9IUT0</accession>
<feature type="transmembrane region" description="Helical" evidence="7">
    <location>
        <begin position="507"/>
        <end position="527"/>
    </location>
</feature>
<dbReference type="Pfam" id="PF01594">
    <property type="entry name" value="AI-2E_transport"/>
    <property type="match status" value="1"/>
</dbReference>
<dbReference type="PANTHER" id="PTHR21716">
    <property type="entry name" value="TRANSMEMBRANE PROTEIN"/>
    <property type="match status" value="1"/>
</dbReference>
<evidence type="ECO:0000256" key="7">
    <source>
        <dbReference type="SAM" id="Phobius"/>
    </source>
</evidence>
<evidence type="ECO:0008006" key="10">
    <source>
        <dbReference type="Google" id="ProtNLM"/>
    </source>
</evidence>
<keyword evidence="3 7" id="KW-0812">Transmembrane</keyword>
<dbReference type="AlphaFoldDB" id="A0AAV9IUT0"/>
<gene>
    <name evidence="8" type="ORF">CDCA_CDCA06G1848</name>
</gene>
<organism evidence="8 9">
    <name type="scientific">Cyanidium caldarium</name>
    <name type="common">Red alga</name>
    <dbReference type="NCBI Taxonomy" id="2771"/>
    <lineage>
        <taxon>Eukaryota</taxon>
        <taxon>Rhodophyta</taxon>
        <taxon>Bangiophyceae</taxon>
        <taxon>Cyanidiales</taxon>
        <taxon>Cyanidiaceae</taxon>
        <taxon>Cyanidium</taxon>
    </lineage>
</organism>
<keyword evidence="9" id="KW-1185">Reference proteome</keyword>
<feature type="transmembrane region" description="Helical" evidence="7">
    <location>
        <begin position="447"/>
        <end position="466"/>
    </location>
</feature>
<comment type="subcellular location">
    <subcellularLocation>
        <location evidence="1">Membrane</location>
        <topology evidence="1">Multi-pass membrane protein</topology>
    </subcellularLocation>
</comment>
<dbReference type="InterPro" id="IPR002549">
    <property type="entry name" value="AI-2E-like"/>
</dbReference>
<comment type="caution">
    <text evidence="8">The sequence shown here is derived from an EMBL/GenBank/DDBJ whole genome shotgun (WGS) entry which is preliminary data.</text>
</comment>
<feature type="region of interest" description="Disordered" evidence="6">
    <location>
        <begin position="87"/>
        <end position="129"/>
    </location>
</feature>
<protein>
    <recommendedName>
        <fullName evidence="10">AI-2E family transporter</fullName>
    </recommendedName>
</protein>
<evidence type="ECO:0000256" key="5">
    <source>
        <dbReference type="ARBA" id="ARBA00023136"/>
    </source>
</evidence>
<name>A0AAV9IUT0_CYACA</name>